<dbReference type="PANTHER" id="PTHR45776:SF2">
    <property type="entry name" value="MIP04163P"/>
    <property type="match status" value="1"/>
</dbReference>
<evidence type="ECO:0000256" key="1">
    <source>
        <dbReference type="ARBA" id="ARBA00004123"/>
    </source>
</evidence>
<organism evidence="8">
    <name type="scientific">Pneumocystis jirovecii</name>
    <name type="common">Human pneumocystis pneumonia agent</name>
    <dbReference type="NCBI Taxonomy" id="42068"/>
    <lineage>
        <taxon>Eukaryota</taxon>
        <taxon>Fungi</taxon>
        <taxon>Dikarya</taxon>
        <taxon>Ascomycota</taxon>
        <taxon>Taphrinomycotina</taxon>
        <taxon>Pneumocystomycetes</taxon>
        <taxon>Pneumocystaceae</taxon>
        <taxon>Pneumocystis</taxon>
    </lineage>
</organism>
<dbReference type="GO" id="GO:0000981">
    <property type="term" value="F:DNA-binding transcription factor activity, RNA polymerase II-specific"/>
    <property type="evidence" value="ECO:0007669"/>
    <property type="project" value="TreeGrafter"/>
</dbReference>
<keyword evidence="4" id="KW-0804">Transcription</keyword>
<keyword evidence="3" id="KW-0238">DNA-binding</keyword>
<name>L0PFL4_PNEJI</name>
<dbReference type="InterPro" id="IPR011598">
    <property type="entry name" value="bHLH_dom"/>
</dbReference>
<evidence type="ECO:0000259" key="6">
    <source>
        <dbReference type="PROSITE" id="PS50888"/>
    </source>
</evidence>
<dbReference type="STRING" id="1209962.L0PFL4"/>
<dbReference type="VEuPathDB" id="FungiDB:PNEJI1_000607"/>
<dbReference type="GO" id="GO:0000978">
    <property type="term" value="F:RNA polymerase II cis-regulatory region sequence-specific DNA binding"/>
    <property type="evidence" value="ECO:0007669"/>
    <property type="project" value="TreeGrafter"/>
</dbReference>
<gene>
    <name evidence="7" type="ORF">PNEJI1_000607</name>
</gene>
<protein>
    <recommendedName>
        <fullName evidence="6">BHLH domain-containing protein</fullName>
    </recommendedName>
</protein>
<comment type="subcellular location">
    <subcellularLocation>
        <location evidence="1">Nucleus</location>
    </subcellularLocation>
</comment>
<sequence>MYKLKITMNMNKSIYTGNEKQNGHHVQHIPLVYQNYAHNHRYHPFSEGNNIISIDELTELNVNSPVNVDCNNAMLNSHSNSYRGSHYHPKMLYNRQFSSYQSPNFLYTDNFHSIDAPPIMSEDSKAFHSMSMPTTVNDYCLSRNYSVDSFGSFYDSSFLGYSVYKKKDPHMSFSEEPFTSLSIFDDKQLLEKHRKRRESHNAVERRRRDNINEKIQELATLVSESLFKDKIGSNSDLNKGEILRKSVDYIRSLQNYINELNTRSQWLENEVVRLGGDLSVINKTELPPDISLNINDTLKSNYRYFDELDTDRWSLSLNHFGF</sequence>
<comment type="caution">
    <text evidence="7">The sequence shown here is derived from an EMBL/GenBank/DDBJ whole genome shotgun (WGS) entry which is preliminary data.</text>
</comment>
<keyword evidence="5" id="KW-0539">Nucleus</keyword>
<dbReference type="SMART" id="SM00353">
    <property type="entry name" value="HLH"/>
    <property type="match status" value="1"/>
</dbReference>
<dbReference type="PANTHER" id="PTHR45776">
    <property type="entry name" value="MIP04163P"/>
    <property type="match status" value="1"/>
</dbReference>
<dbReference type="AlphaFoldDB" id="L0PFL4"/>
<keyword evidence="2" id="KW-0805">Transcription regulation</keyword>
<evidence type="ECO:0000256" key="4">
    <source>
        <dbReference type="ARBA" id="ARBA00023163"/>
    </source>
</evidence>
<dbReference type="GO" id="GO:0046983">
    <property type="term" value="F:protein dimerization activity"/>
    <property type="evidence" value="ECO:0007669"/>
    <property type="project" value="InterPro"/>
</dbReference>
<accession>L0PFL4</accession>
<dbReference type="InterPro" id="IPR036638">
    <property type="entry name" value="HLH_DNA-bd_sf"/>
</dbReference>
<evidence type="ECO:0000313" key="7">
    <source>
        <dbReference type="EMBL" id="CCJ30405.1"/>
    </source>
</evidence>
<proteinExistence type="predicted"/>
<dbReference type="CDD" id="cd11387">
    <property type="entry name" value="bHLHzip_USF_MITF"/>
    <property type="match status" value="1"/>
</dbReference>
<dbReference type="Proteomes" id="UP000010422">
    <property type="component" value="Unassembled WGS sequence"/>
</dbReference>
<dbReference type="GO" id="GO:0005634">
    <property type="term" value="C:nucleus"/>
    <property type="evidence" value="ECO:0007669"/>
    <property type="project" value="UniProtKB-SubCell"/>
</dbReference>
<dbReference type="EMBL" id="CAKM01000249">
    <property type="protein sequence ID" value="CCJ30405.1"/>
    <property type="molecule type" value="Genomic_DNA"/>
</dbReference>
<dbReference type="Gene3D" id="4.10.280.10">
    <property type="entry name" value="Helix-loop-helix DNA-binding domain"/>
    <property type="match status" value="1"/>
</dbReference>
<feature type="domain" description="BHLH" evidence="6">
    <location>
        <begin position="195"/>
        <end position="253"/>
    </location>
</feature>
<evidence type="ECO:0000256" key="5">
    <source>
        <dbReference type="ARBA" id="ARBA00023242"/>
    </source>
</evidence>
<evidence type="ECO:0000256" key="3">
    <source>
        <dbReference type="ARBA" id="ARBA00023125"/>
    </source>
</evidence>
<dbReference type="SUPFAM" id="SSF47459">
    <property type="entry name" value="HLH, helix-loop-helix DNA-binding domain"/>
    <property type="match status" value="1"/>
</dbReference>
<dbReference type="PROSITE" id="PS50888">
    <property type="entry name" value="BHLH"/>
    <property type="match status" value="1"/>
</dbReference>
<dbReference type="InParanoid" id="L0PFL4"/>
<reference evidence="7 8" key="1">
    <citation type="journal article" date="2012" name="MBio">
        <title>De novo assembly of the Pneumocystis jirovecii genome from a single bronchoalveolar lavage fluid specimen from a patient.</title>
        <authorList>
            <person name="Cisse O.H."/>
            <person name="Pagni M."/>
            <person name="Hauser P.M."/>
        </authorList>
    </citation>
    <scope>NUCLEOTIDE SEQUENCE [LARGE SCALE GENOMIC DNA]</scope>
    <source>
        <strain evidence="7 8">SE8</strain>
    </source>
</reference>
<dbReference type="Pfam" id="PF00010">
    <property type="entry name" value="HLH"/>
    <property type="match status" value="1"/>
</dbReference>
<evidence type="ECO:0000256" key="2">
    <source>
        <dbReference type="ARBA" id="ARBA00023015"/>
    </source>
</evidence>
<evidence type="ECO:0000313" key="8">
    <source>
        <dbReference type="Proteomes" id="UP000010422"/>
    </source>
</evidence>